<proteinExistence type="predicted"/>
<organism evidence="1 2">
    <name type="scientific">Racocetra persica</name>
    <dbReference type="NCBI Taxonomy" id="160502"/>
    <lineage>
        <taxon>Eukaryota</taxon>
        <taxon>Fungi</taxon>
        <taxon>Fungi incertae sedis</taxon>
        <taxon>Mucoromycota</taxon>
        <taxon>Glomeromycotina</taxon>
        <taxon>Glomeromycetes</taxon>
        <taxon>Diversisporales</taxon>
        <taxon>Gigasporaceae</taxon>
        <taxon>Racocetra</taxon>
    </lineage>
</organism>
<protein>
    <submittedName>
        <fullName evidence="1">10856_t:CDS:1</fullName>
    </submittedName>
</protein>
<dbReference type="EMBL" id="CAJVQC010018536">
    <property type="protein sequence ID" value="CAG8694276.1"/>
    <property type="molecule type" value="Genomic_DNA"/>
</dbReference>
<evidence type="ECO:0000313" key="2">
    <source>
        <dbReference type="Proteomes" id="UP000789920"/>
    </source>
</evidence>
<comment type="caution">
    <text evidence="1">The sequence shown here is derived from an EMBL/GenBank/DDBJ whole genome shotgun (WGS) entry which is preliminary data.</text>
</comment>
<name>A0ACA9PBR7_9GLOM</name>
<dbReference type="Proteomes" id="UP000789920">
    <property type="component" value="Unassembled WGS sequence"/>
</dbReference>
<sequence>KLLELCKVQEQEGYINHNQSLGSKFNEIENLRIFQKKQQKRRLHLYYLYCYKKHLAYSWSSMKDQGYNQSSNNVMNIRHVEVGRKICEVVGYVPGLEVDVDNIKFNFGWRNRKCCCLIRSGYDKTMFVILEELIIDKNIVENNDNKKKNRIINRLNKRKSIQIKDTNSENLSMKSNNKRDKSDD</sequence>
<reference evidence="1" key="1">
    <citation type="submission" date="2021-06" db="EMBL/GenBank/DDBJ databases">
        <authorList>
            <person name="Kallberg Y."/>
            <person name="Tangrot J."/>
            <person name="Rosling A."/>
        </authorList>
    </citation>
    <scope>NUCLEOTIDE SEQUENCE</scope>
    <source>
        <strain evidence="1">MA461A</strain>
    </source>
</reference>
<feature type="non-terminal residue" evidence="1">
    <location>
        <position position="1"/>
    </location>
</feature>
<keyword evidence="2" id="KW-1185">Reference proteome</keyword>
<accession>A0ACA9PBR7</accession>
<gene>
    <name evidence="1" type="ORF">RPERSI_LOCUS9703</name>
</gene>
<evidence type="ECO:0000313" key="1">
    <source>
        <dbReference type="EMBL" id="CAG8694276.1"/>
    </source>
</evidence>